<feature type="transmembrane region" description="Helical" evidence="1">
    <location>
        <begin position="109"/>
        <end position="131"/>
    </location>
</feature>
<evidence type="ECO:0000313" key="3">
    <source>
        <dbReference type="Proteomes" id="UP000284024"/>
    </source>
</evidence>
<feature type="transmembrane region" description="Helical" evidence="1">
    <location>
        <begin position="182"/>
        <end position="203"/>
    </location>
</feature>
<reference evidence="2 3" key="1">
    <citation type="submission" date="2018-08" db="EMBL/GenBank/DDBJ databases">
        <title>A genome reference for cultivated species of the human gut microbiota.</title>
        <authorList>
            <person name="Zou Y."/>
            <person name="Xue W."/>
            <person name="Luo G."/>
        </authorList>
    </citation>
    <scope>NUCLEOTIDE SEQUENCE [LARGE SCALE GENOMIC DNA]</scope>
    <source>
        <strain evidence="2 3">AM18-2AC</strain>
    </source>
</reference>
<protein>
    <recommendedName>
        <fullName evidence="4">Acyltransferase 3 domain-containing protein</fullName>
    </recommendedName>
</protein>
<dbReference type="EMBL" id="QRJH01000004">
    <property type="protein sequence ID" value="RHH18557.1"/>
    <property type="molecule type" value="Genomic_DNA"/>
</dbReference>
<keyword evidence="1" id="KW-0812">Transmembrane</keyword>
<feature type="transmembrane region" description="Helical" evidence="1">
    <location>
        <begin position="143"/>
        <end position="162"/>
    </location>
</feature>
<evidence type="ECO:0008006" key="4">
    <source>
        <dbReference type="Google" id="ProtNLM"/>
    </source>
</evidence>
<feature type="transmembrane region" description="Helical" evidence="1">
    <location>
        <begin position="51"/>
        <end position="71"/>
    </location>
</feature>
<evidence type="ECO:0000313" key="2">
    <source>
        <dbReference type="EMBL" id="RHH18557.1"/>
    </source>
</evidence>
<gene>
    <name evidence="2" type="ORF">DW222_09505</name>
</gene>
<organism evidence="2 3">
    <name type="scientific">Blautia obeum</name>
    <dbReference type="NCBI Taxonomy" id="40520"/>
    <lineage>
        <taxon>Bacteria</taxon>
        <taxon>Bacillati</taxon>
        <taxon>Bacillota</taxon>
        <taxon>Clostridia</taxon>
        <taxon>Lachnospirales</taxon>
        <taxon>Lachnospiraceae</taxon>
        <taxon>Blautia</taxon>
    </lineage>
</organism>
<name>A0A414W1L6_9FIRM</name>
<keyword evidence="1" id="KW-1133">Transmembrane helix</keyword>
<sequence>MLISGYIGVESKFKYSNLIYLWLETEVYSVGIMLLFMVAGIKNMRECITAFFPVIMLQYCFFSMYIGMMLLAPVINIFIRKSAISVVLPIVISTTGAYTVLSIANENIFGLGSGYSVLWFLILYMWGGTIYKVQKEYQFNVKIVKQIVLVLLLFSWLSKIFFETMTIKLYGEAKWGLTFIKYTSPTILGVAIGLLIMFVFIYLGS</sequence>
<accession>A0A414W1L6</accession>
<keyword evidence="1" id="KW-0472">Membrane</keyword>
<evidence type="ECO:0000256" key="1">
    <source>
        <dbReference type="SAM" id="Phobius"/>
    </source>
</evidence>
<comment type="caution">
    <text evidence="2">The sequence shown here is derived from an EMBL/GenBank/DDBJ whole genome shotgun (WGS) entry which is preliminary data.</text>
</comment>
<dbReference type="Proteomes" id="UP000284024">
    <property type="component" value="Unassembled WGS sequence"/>
</dbReference>
<dbReference type="AlphaFoldDB" id="A0A414W1L6"/>
<feature type="transmembrane region" description="Helical" evidence="1">
    <location>
        <begin position="83"/>
        <end position="103"/>
    </location>
</feature>
<feature type="transmembrane region" description="Helical" evidence="1">
    <location>
        <begin position="20"/>
        <end position="39"/>
    </location>
</feature>
<proteinExistence type="predicted"/>